<comment type="pathway">
    <text evidence="3 20">Nucleotide-sugar biosynthesis; UDP-N-acetyl-alpha-D-glucosamine biosynthesis; UDP-N-acetyl-alpha-D-glucosamine from N-acetyl-alpha-D-glucosamine 1-phosphate: step 1/1.</text>
</comment>
<evidence type="ECO:0000256" key="14">
    <source>
        <dbReference type="ARBA" id="ARBA00023268"/>
    </source>
</evidence>
<evidence type="ECO:0000256" key="9">
    <source>
        <dbReference type="ARBA" id="ARBA00022723"/>
    </source>
</evidence>
<dbReference type="InterPro" id="IPR050065">
    <property type="entry name" value="GlmU-like"/>
</dbReference>
<evidence type="ECO:0000259" key="22">
    <source>
        <dbReference type="Pfam" id="PF25087"/>
    </source>
</evidence>
<dbReference type="EMBL" id="JASCXW010000004">
    <property type="protein sequence ID" value="MDI6452401.1"/>
    <property type="molecule type" value="Genomic_DNA"/>
</dbReference>
<comment type="similarity">
    <text evidence="4 20">In the C-terminal section; belongs to the transferase hexapeptide repeat family.</text>
</comment>
<feature type="binding site" evidence="20">
    <location>
        <begin position="77"/>
        <end position="78"/>
    </location>
    <ligand>
        <name>UDP-N-acetyl-alpha-D-glucosamine</name>
        <dbReference type="ChEBI" id="CHEBI:57705"/>
    </ligand>
</feature>
<feature type="binding site" evidence="20">
    <location>
        <begin position="8"/>
        <end position="11"/>
    </location>
    <ligand>
        <name>UDP-N-acetyl-alpha-D-glucosamine</name>
        <dbReference type="ChEBI" id="CHEBI:57705"/>
    </ligand>
</feature>
<proteinExistence type="inferred from homology"/>
<feature type="binding site" evidence="20">
    <location>
        <position position="139"/>
    </location>
    <ligand>
        <name>UDP-N-acetyl-alpha-D-glucosamine</name>
        <dbReference type="ChEBI" id="CHEBI:57705"/>
    </ligand>
</feature>
<dbReference type="InterPro" id="IPR001451">
    <property type="entry name" value="Hexapep"/>
</dbReference>
<keyword evidence="24" id="KW-1185">Reference proteome</keyword>
<dbReference type="Pfam" id="PF00132">
    <property type="entry name" value="Hexapep"/>
    <property type="match status" value="1"/>
</dbReference>
<evidence type="ECO:0000256" key="7">
    <source>
        <dbReference type="ARBA" id="ARBA00022679"/>
    </source>
</evidence>
<comment type="pathway">
    <text evidence="20">Bacterial outer membrane biogenesis; LPS lipid A biosynthesis.</text>
</comment>
<dbReference type="PANTHER" id="PTHR43584">
    <property type="entry name" value="NUCLEOTIDYL TRANSFERASE"/>
    <property type="match status" value="1"/>
</dbReference>
<evidence type="ECO:0000256" key="1">
    <source>
        <dbReference type="ARBA" id="ARBA00004496"/>
    </source>
</evidence>
<dbReference type="RefSeq" id="WP_282838816.1">
    <property type="nucleotide sequence ID" value="NZ_JASCXW010000004.1"/>
</dbReference>
<evidence type="ECO:0000256" key="20">
    <source>
        <dbReference type="HAMAP-Rule" id="MF_01631"/>
    </source>
</evidence>
<keyword evidence="7 20" id="KW-0808">Transferase</keyword>
<keyword evidence="9 20" id="KW-0479">Metal-binding</keyword>
<feature type="region of interest" description="Pyrophosphorylase" evidence="20">
    <location>
        <begin position="1"/>
        <end position="228"/>
    </location>
</feature>
<feature type="binding site" evidence="20">
    <location>
        <position position="72"/>
    </location>
    <ligand>
        <name>UDP-N-acetyl-alpha-D-glucosamine</name>
        <dbReference type="ChEBI" id="CHEBI:57705"/>
    </ligand>
</feature>
<feature type="active site" description="Proton acceptor" evidence="20">
    <location>
        <position position="361"/>
    </location>
</feature>
<dbReference type="GO" id="GO:0071555">
    <property type="term" value="P:cell wall organization"/>
    <property type="evidence" value="ECO:0007669"/>
    <property type="project" value="UniProtKB-KW"/>
</dbReference>
<name>A0AAW6UA69_9MOLU</name>
<evidence type="ECO:0000256" key="16">
    <source>
        <dbReference type="ARBA" id="ARBA00023316"/>
    </source>
</evidence>
<evidence type="ECO:0000256" key="13">
    <source>
        <dbReference type="ARBA" id="ARBA00022984"/>
    </source>
</evidence>
<dbReference type="GO" id="GO:0009245">
    <property type="term" value="P:lipid A biosynthetic process"/>
    <property type="evidence" value="ECO:0007669"/>
    <property type="project" value="UniProtKB-UniRule"/>
</dbReference>
<evidence type="ECO:0000259" key="21">
    <source>
        <dbReference type="Pfam" id="PF00483"/>
    </source>
</evidence>
<feature type="binding site" evidence="20">
    <location>
        <position position="331"/>
    </location>
    <ligand>
        <name>UDP-N-acetyl-alpha-D-glucosamine</name>
        <dbReference type="ChEBI" id="CHEBI:57705"/>
    </ligand>
</feature>
<sequence>MKKYALILAAGKGTRMRTELPKCAFPILKKPMIEYIIENIEKSVIDETIVVVGHKKEVMEDILKDRVKYAVQEEQLGTGHAVSSAASLLENEEGITFILPGDMPLMEYPVMDKIISSHLEMGNDLTVVTMLMDYPKGYGRIIRDEYGVVNGIVEELDCNESQKLIKEVNSSVYVVDNKALFETIKKIRRNERKGEYYLTDIVSLMHQTHKVNTFLVRDPQITMGVNDLYGVGIAEKYLRDTINKGHMLGGVSIVNPETVTIGHNVIIEPGAWIYPNTTLMGNTIIKAGAVIGPNTEVLNSTIESYAEIRHSIVLDSIVGERTTVGPFAHLRRNAIIGKDNRIGNFVEVKASTTGDHTKAAHLIYIGDAEVGSNVNFGCGSVTVNYDGVKKHKTIIGDDVFIGCNVNLVAPIKVSDNVFIAAGSTVTQDIPKGAMAIARNKQINKEDYSKNLIKPKPKPE</sequence>
<keyword evidence="8 20" id="KW-0548">Nucleotidyltransferase</keyword>
<dbReference type="GO" id="GO:0016020">
    <property type="term" value="C:membrane"/>
    <property type="evidence" value="ECO:0007669"/>
    <property type="project" value="GOC"/>
</dbReference>
<dbReference type="EC" id="2.3.1.157" evidence="20"/>
<dbReference type="GO" id="GO:0000902">
    <property type="term" value="P:cell morphogenesis"/>
    <property type="evidence" value="ECO:0007669"/>
    <property type="project" value="UniProtKB-UniRule"/>
</dbReference>
<dbReference type="GO" id="GO:0003977">
    <property type="term" value="F:UDP-N-acetylglucosamine diphosphorylase activity"/>
    <property type="evidence" value="ECO:0007669"/>
    <property type="project" value="UniProtKB-UniRule"/>
</dbReference>
<evidence type="ECO:0000256" key="17">
    <source>
        <dbReference type="ARBA" id="ARBA00048247"/>
    </source>
</evidence>
<feature type="binding site" evidence="20">
    <location>
        <position position="438"/>
    </location>
    <ligand>
        <name>acetyl-CoA</name>
        <dbReference type="ChEBI" id="CHEBI:57288"/>
    </ligand>
</feature>
<dbReference type="InterPro" id="IPR005882">
    <property type="entry name" value="Bifunctional_GlmU"/>
</dbReference>
<dbReference type="Pfam" id="PF00483">
    <property type="entry name" value="NTP_transferase"/>
    <property type="match status" value="1"/>
</dbReference>
<feature type="binding site" evidence="20">
    <location>
        <position position="226"/>
    </location>
    <ligand>
        <name>Mg(2+)</name>
        <dbReference type="ChEBI" id="CHEBI:18420"/>
    </ligand>
</feature>
<keyword evidence="11 20" id="KW-0460">Magnesium</keyword>
<comment type="caution">
    <text evidence="23">The sequence shown here is derived from an EMBL/GenBank/DDBJ whole genome shotgun (WGS) entry which is preliminary data.</text>
</comment>
<keyword evidence="16 20" id="KW-0961">Cell wall biogenesis/degradation</keyword>
<feature type="binding site" evidence="20">
    <location>
        <position position="22"/>
    </location>
    <ligand>
        <name>UDP-N-acetyl-alpha-D-glucosamine</name>
        <dbReference type="ChEBI" id="CHEBI:57705"/>
    </ligand>
</feature>
<dbReference type="InterPro" id="IPR029044">
    <property type="entry name" value="Nucleotide-diphossugar_trans"/>
</dbReference>
<keyword evidence="14 20" id="KW-0511">Multifunctional enzyme</keyword>
<feature type="binding site" evidence="20">
    <location>
        <position position="169"/>
    </location>
    <ligand>
        <name>UDP-N-acetyl-alpha-D-glucosamine</name>
        <dbReference type="ChEBI" id="CHEBI:57705"/>
    </ligand>
</feature>
<evidence type="ECO:0000256" key="6">
    <source>
        <dbReference type="ARBA" id="ARBA00022490"/>
    </source>
</evidence>
<protein>
    <recommendedName>
        <fullName evidence="20">Bifunctional protein GlmU</fullName>
    </recommendedName>
    <domain>
        <recommendedName>
            <fullName evidence="20">UDP-N-acetylglucosamine pyrophosphorylase</fullName>
            <ecNumber evidence="20">2.7.7.23</ecNumber>
        </recommendedName>
        <alternativeName>
            <fullName evidence="20">N-acetylglucosamine-1-phosphate uridyltransferase</fullName>
        </alternativeName>
    </domain>
    <domain>
        <recommendedName>
            <fullName evidence="20">Glucosamine-1-phosphate N-acetyltransferase</fullName>
            <ecNumber evidence="20">2.3.1.157</ecNumber>
        </recommendedName>
    </domain>
</protein>
<evidence type="ECO:0000256" key="15">
    <source>
        <dbReference type="ARBA" id="ARBA00023315"/>
    </source>
</evidence>
<evidence type="ECO:0000256" key="10">
    <source>
        <dbReference type="ARBA" id="ARBA00022737"/>
    </source>
</evidence>
<comment type="similarity">
    <text evidence="5 20">In the N-terminal section; belongs to the N-acetylglucosamine-1-phosphate uridyltransferase family.</text>
</comment>
<dbReference type="GO" id="GO:0019134">
    <property type="term" value="F:glucosamine-1-phosphate N-acetyltransferase activity"/>
    <property type="evidence" value="ECO:0007669"/>
    <property type="project" value="UniProtKB-UniRule"/>
</dbReference>
<reference evidence="23" key="1">
    <citation type="submission" date="2023-05" db="EMBL/GenBank/DDBJ databases">
        <title>Mariniplasma microaerophilum sp. nov., a novel anaerobic mollicute isolated from terrestrial mud volcano, Taman Peninsula, Russia.</title>
        <authorList>
            <person name="Khomyakova M.A."/>
            <person name="Merkel A.Y."/>
            <person name="Slobodkin A.I."/>
        </authorList>
    </citation>
    <scope>NUCLEOTIDE SEQUENCE</scope>
    <source>
        <strain evidence="23">M4Ah</strain>
    </source>
</reference>
<feature type="binding site" evidence="20">
    <location>
        <position position="349"/>
    </location>
    <ligand>
        <name>UDP-N-acetyl-alpha-D-glucosamine</name>
        <dbReference type="ChEBI" id="CHEBI:57705"/>
    </ligand>
</feature>
<comment type="subunit">
    <text evidence="20">Homotrimer.</text>
</comment>
<comment type="pathway">
    <text evidence="2 20">Nucleotide-sugar biosynthesis; UDP-N-acetyl-alpha-D-glucosamine biosynthesis; N-acetyl-alpha-D-glucosamine 1-phosphate from alpha-D-glucosamine 6-phosphate (route II): step 2/2.</text>
</comment>
<evidence type="ECO:0000313" key="23">
    <source>
        <dbReference type="EMBL" id="MDI6452401.1"/>
    </source>
</evidence>
<feature type="binding site" evidence="20">
    <location>
        <position position="154"/>
    </location>
    <ligand>
        <name>UDP-N-acetyl-alpha-D-glucosamine</name>
        <dbReference type="ChEBI" id="CHEBI:57705"/>
    </ligand>
</feature>
<evidence type="ECO:0000256" key="4">
    <source>
        <dbReference type="ARBA" id="ARBA00007707"/>
    </source>
</evidence>
<keyword evidence="15 20" id="KW-0012">Acyltransferase</keyword>
<evidence type="ECO:0000256" key="2">
    <source>
        <dbReference type="ARBA" id="ARBA00005166"/>
    </source>
</evidence>
<dbReference type="NCBIfam" id="NF010934">
    <property type="entry name" value="PRK14354.1"/>
    <property type="match status" value="1"/>
</dbReference>
<comment type="cofactor">
    <cofactor evidence="20">
        <name>Mg(2+)</name>
        <dbReference type="ChEBI" id="CHEBI:18420"/>
    </cofactor>
    <text evidence="20">Binds 1 Mg(2+) ion per subunit.</text>
</comment>
<dbReference type="Proteomes" id="UP001431532">
    <property type="component" value="Unassembled WGS sequence"/>
</dbReference>
<organism evidence="23 24">
    <name type="scientific">Peloplasma aerotolerans</name>
    <dbReference type="NCBI Taxonomy" id="3044389"/>
    <lineage>
        <taxon>Bacteria</taxon>
        <taxon>Bacillati</taxon>
        <taxon>Mycoplasmatota</taxon>
        <taxon>Mollicutes</taxon>
        <taxon>Acholeplasmatales</taxon>
        <taxon>Acholeplasmataceae</taxon>
        <taxon>Peloplasma</taxon>
    </lineage>
</organism>
<keyword evidence="13 20" id="KW-0573">Peptidoglycan synthesis</keyword>
<dbReference type="GO" id="GO:0006048">
    <property type="term" value="P:UDP-N-acetylglucosamine biosynthetic process"/>
    <property type="evidence" value="ECO:0007669"/>
    <property type="project" value="InterPro"/>
</dbReference>
<keyword evidence="12 20" id="KW-0133">Cell shape</keyword>
<accession>A0AAW6UA69</accession>
<dbReference type="SUPFAM" id="SSF53448">
    <property type="entry name" value="Nucleotide-diphospho-sugar transferases"/>
    <property type="match status" value="1"/>
</dbReference>
<feature type="domain" description="Nucleotidyl transferase" evidence="21">
    <location>
        <begin position="5"/>
        <end position="214"/>
    </location>
</feature>
<dbReference type="Gene3D" id="3.90.550.10">
    <property type="entry name" value="Spore Coat Polysaccharide Biosynthesis Protein SpsA, Chain A"/>
    <property type="match status" value="1"/>
</dbReference>
<comment type="caution">
    <text evidence="20">Lacks conserved residue(s) required for the propagation of feature annotation.</text>
</comment>
<evidence type="ECO:0000313" key="24">
    <source>
        <dbReference type="Proteomes" id="UP001431532"/>
    </source>
</evidence>
<comment type="catalytic activity">
    <reaction evidence="17 20">
        <text>alpha-D-glucosamine 1-phosphate + acetyl-CoA = N-acetyl-alpha-D-glucosamine 1-phosphate + CoA + H(+)</text>
        <dbReference type="Rhea" id="RHEA:13725"/>
        <dbReference type="ChEBI" id="CHEBI:15378"/>
        <dbReference type="ChEBI" id="CHEBI:57287"/>
        <dbReference type="ChEBI" id="CHEBI:57288"/>
        <dbReference type="ChEBI" id="CHEBI:57776"/>
        <dbReference type="ChEBI" id="CHEBI:58516"/>
        <dbReference type="EC" id="2.3.1.157"/>
    </reaction>
</comment>
<feature type="binding site" evidence="20">
    <location>
        <position position="226"/>
    </location>
    <ligand>
        <name>UDP-N-acetyl-alpha-D-glucosamine</name>
        <dbReference type="ChEBI" id="CHEBI:57705"/>
    </ligand>
</feature>
<evidence type="ECO:0000256" key="3">
    <source>
        <dbReference type="ARBA" id="ARBA00005208"/>
    </source>
</evidence>
<dbReference type="AlphaFoldDB" id="A0AAW6UA69"/>
<feature type="binding site" evidence="20">
    <location>
        <position position="421"/>
    </location>
    <ligand>
        <name>acetyl-CoA</name>
        <dbReference type="ChEBI" id="CHEBI:57288"/>
    </ligand>
</feature>
<dbReference type="CDD" id="cd02540">
    <property type="entry name" value="GT2_GlmU_N_bac"/>
    <property type="match status" value="1"/>
</dbReference>
<dbReference type="Gene3D" id="2.160.10.10">
    <property type="entry name" value="Hexapeptide repeat proteins"/>
    <property type="match status" value="1"/>
</dbReference>
<keyword evidence="6 20" id="KW-0963">Cytoplasm</keyword>
<evidence type="ECO:0000256" key="8">
    <source>
        <dbReference type="ARBA" id="ARBA00022695"/>
    </source>
</evidence>
<evidence type="ECO:0000256" key="11">
    <source>
        <dbReference type="ARBA" id="ARBA00022842"/>
    </source>
</evidence>
<evidence type="ECO:0000256" key="12">
    <source>
        <dbReference type="ARBA" id="ARBA00022960"/>
    </source>
</evidence>
<dbReference type="GO" id="GO:0005737">
    <property type="term" value="C:cytoplasm"/>
    <property type="evidence" value="ECO:0007669"/>
    <property type="project" value="UniProtKB-SubCell"/>
</dbReference>
<feature type="region of interest" description="Linker" evidence="20">
    <location>
        <begin position="229"/>
        <end position="249"/>
    </location>
</feature>
<comment type="function">
    <text evidence="19 20">Catalyzes the last two sequential reactions in the de novo biosynthetic pathway for UDP-N-acetylglucosamine (UDP-GlcNAc). The C-terminal domain catalyzes the transfer of acetyl group from acetyl coenzyme A to glucosamine-1-phosphate (GlcN-1-P) to produce N-acetylglucosamine-1-phosphate (GlcNAc-1-P), which is converted into UDP-GlcNAc by the transfer of uridine 5-monophosphate (from uridine 5-triphosphate), a reaction catalyzed by the N-terminal domain.</text>
</comment>
<evidence type="ECO:0000256" key="19">
    <source>
        <dbReference type="ARBA" id="ARBA00049628"/>
    </source>
</evidence>
<feature type="region of interest" description="N-acetyltransferase" evidence="20">
    <location>
        <begin position="250"/>
        <end position="459"/>
    </location>
</feature>
<feature type="binding site" evidence="20">
    <location>
        <position position="364"/>
    </location>
    <ligand>
        <name>UDP-N-acetyl-alpha-D-glucosamine</name>
        <dbReference type="ChEBI" id="CHEBI:57705"/>
    </ligand>
</feature>
<feature type="binding site" evidence="20">
    <location>
        <position position="102"/>
    </location>
    <ligand>
        <name>Mg(2+)</name>
        <dbReference type="ChEBI" id="CHEBI:18420"/>
    </ligand>
</feature>
<dbReference type="InterPro" id="IPR038009">
    <property type="entry name" value="GlmU_C_LbH"/>
</dbReference>
<keyword evidence="10 20" id="KW-0677">Repeat</keyword>
<evidence type="ECO:0000256" key="5">
    <source>
        <dbReference type="ARBA" id="ARBA00007947"/>
    </source>
</evidence>
<dbReference type="GO" id="GO:0000287">
    <property type="term" value="F:magnesium ion binding"/>
    <property type="evidence" value="ECO:0007669"/>
    <property type="project" value="UniProtKB-UniRule"/>
</dbReference>
<gene>
    <name evidence="20 23" type="primary">glmU</name>
    <name evidence="23" type="ORF">QJ521_02385</name>
</gene>
<dbReference type="InterPro" id="IPR005835">
    <property type="entry name" value="NTP_transferase_dom"/>
</dbReference>
<dbReference type="Pfam" id="PF25087">
    <property type="entry name" value="GMPPB_C"/>
    <property type="match status" value="1"/>
</dbReference>
<dbReference type="SUPFAM" id="SSF51161">
    <property type="entry name" value="Trimeric LpxA-like enzymes"/>
    <property type="match status" value="1"/>
</dbReference>
<dbReference type="PANTHER" id="PTHR43584:SF3">
    <property type="entry name" value="BIFUNCTIONAL PROTEIN GLMU"/>
    <property type="match status" value="1"/>
</dbReference>
<evidence type="ECO:0000256" key="18">
    <source>
        <dbReference type="ARBA" id="ARBA00048493"/>
    </source>
</evidence>
<dbReference type="GO" id="GO:0008360">
    <property type="term" value="P:regulation of cell shape"/>
    <property type="evidence" value="ECO:0007669"/>
    <property type="project" value="UniProtKB-KW"/>
</dbReference>
<dbReference type="NCBIfam" id="TIGR01173">
    <property type="entry name" value="glmU"/>
    <property type="match status" value="1"/>
</dbReference>
<feature type="binding site" evidence="20">
    <location>
        <begin position="384"/>
        <end position="385"/>
    </location>
    <ligand>
        <name>acetyl-CoA</name>
        <dbReference type="ChEBI" id="CHEBI:57288"/>
    </ligand>
</feature>
<comment type="catalytic activity">
    <reaction evidence="18 20">
        <text>N-acetyl-alpha-D-glucosamine 1-phosphate + UTP + H(+) = UDP-N-acetyl-alpha-D-glucosamine + diphosphate</text>
        <dbReference type="Rhea" id="RHEA:13509"/>
        <dbReference type="ChEBI" id="CHEBI:15378"/>
        <dbReference type="ChEBI" id="CHEBI:33019"/>
        <dbReference type="ChEBI" id="CHEBI:46398"/>
        <dbReference type="ChEBI" id="CHEBI:57705"/>
        <dbReference type="ChEBI" id="CHEBI:57776"/>
        <dbReference type="EC" id="2.7.7.23"/>
    </reaction>
</comment>
<feature type="binding site" evidence="20">
    <location>
        <position position="375"/>
    </location>
    <ligand>
        <name>UDP-N-acetyl-alpha-D-glucosamine</name>
        <dbReference type="ChEBI" id="CHEBI:57705"/>
    </ligand>
</feature>
<dbReference type="HAMAP" id="MF_01631">
    <property type="entry name" value="GlmU"/>
    <property type="match status" value="1"/>
</dbReference>
<dbReference type="CDD" id="cd03353">
    <property type="entry name" value="LbH_GlmU_C"/>
    <property type="match status" value="1"/>
</dbReference>
<comment type="subcellular location">
    <subcellularLocation>
        <location evidence="1 20">Cytoplasm</location>
    </subcellularLocation>
</comment>
<dbReference type="GO" id="GO:0009252">
    <property type="term" value="P:peptidoglycan biosynthetic process"/>
    <property type="evidence" value="ECO:0007669"/>
    <property type="project" value="UniProtKB-UniRule"/>
</dbReference>
<dbReference type="InterPro" id="IPR056729">
    <property type="entry name" value="GMPPB_C"/>
</dbReference>
<dbReference type="InterPro" id="IPR011004">
    <property type="entry name" value="Trimer_LpxA-like_sf"/>
</dbReference>
<feature type="domain" description="Mannose-1-phosphate guanyltransferase C-terminal" evidence="22">
    <location>
        <begin position="263"/>
        <end position="353"/>
    </location>
</feature>
<dbReference type="EC" id="2.7.7.23" evidence="20"/>